<evidence type="ECO:0000259" key="2">
    <source>
        <dbReference type="Pfam" id="PF12697"/>
    </source>
</evidence>
<organism evidence="3 4">
    <name type="scientific">Bowmanella yangjiangensis</name>
    <dbReference type="NCBI Taxonomy" id="2811230"/>
    <lineage>
        <taxon>Bacteria</taxon>
        <taxon>Pseudomonadati</taxon>
        <taxon>Pseudomonadota</taxon>
        <taxon>Gammaproteobacteria</taxon>
        <taxon>Alteromonadales</taxon>
        <taxon>Alteromonadaceae</taxon>
        <taxon>Bowmanella</taxon>
    </lineage>
</organism>
<dbReference type="PROSITE" id="PS51257">
    <property type="entry name" value="PROKAR_LIPOPROTEIN"/>
    <property type="match status" value="1"/>
</dbReference>
<gene>
    <name evidence="3" type="ORF">J0A65_00325</name>
</gene>
<feature type="chain" id="PRO_5046110227" evidence="1">
    <location>
        <begin position="23"/>
        <end position="263"/>
    </location>
</feature>
<evidence type="ECO:0000256" key="1">
    <source>
        <dbReference type="SAM" id="SignalP"/>
    </source>
</evidence>
<name>A0ABS3CML2_9ALTE</name>
<dbReference type="EMBL" id="JAFKCS010000001">
    <property type="protein sequence ID" value="MBN7818282.1"/>
    <property type="molecule type" value="Genomic_DNA"/>
</dbReference>
<dbReference type="SUPFAM" id="SSF53474">
    <property type="entry name" value="alpha/beta-Hydrolases"/>
    <property type="match status" value="1"/>
</dbReference>
<keyword evidence="1" id="KW-0732">Signal</keyword>
<protein>
    <submittedName>
        <fullName evidence="3">Alpha/beta hydrolase</fullName>
    </submittedName>
</protein>
<keyword evidence="4" id="KW-1185">Reference proteome</keyword>
<feature type="signal peptide" evidence="1">
    <location>
        <begin position="1"/>
        <end position="22"/>
    </location>
</feature>
<dbReference type="Pfam" id="PF12697">
    <property type="entry name" value="Abhydrolase_6"/>
    <property type="match status" value="1"/>
</dbReference>
<proteinExistence type="predicted"/>
<sequence>MRKYLAALLPMALLGCSAPTPTDPAPTIVLVHGAHFNAAAWQPLQKELEKHDLASKAVDLPGRGSDPAPASATLESSAAALCQSLTAISGPIALVVHSQGGAIAHQTLSQCPAVSITDIVYVSAVAPIEGAKPFALLSEADEKHYFSGITYQDGWMRITNPRAFAETFTAIPAYYPQVINLAVDEPAATGDGQVNLSVSKLEAIRTSYIFAEQDQIISLASQQKIAASIQPDQQFTLASGHLPMLSMPKALAEKIVQAIRQDS</sequence>
<dbReference type="InterPro" id="IPR029058">
    <property type="entry name" value="AB_hydrolase_fold"/>
</dbReference>
<evidence type="ECO:0000313" key="4">
    <source>
        <dbReference type="Proteomes" id="UP000663992"/>
    </source>
</evidence>
<feature type="domain" description="AB hydrolase-1" evidence="2">
    <location>
        <begin position="28"/>
        <end position="253"/>
    </location>
</feature>
<dbReference type="PANTHER" id="PTHR37017">
    <property type="entry name" value="AB HYDROLASE-1 DOMAIN-CONTAINING PROTEIN-RELATED"/>
    <property type="match status" value="1"/>
</dbReference>
<accession>A0ABS3CML2</accession>
<evidence type="ECO:0000313" key="3">
    <source>
        <dbReference type="EMBL" id="MBN7818282.1"/>
    </source>
</evidence>
<dbReference type="InterPro" id="IPR052897">
    <property type="entry name" value="Sec-Metab_Biosynth_Hydrolase"/>
</dbReference>
<reference evidence="3 4" key="1">
    <citation type="submission" date="2021-03" db="EMBL/GenBank/DDBJ databases">
        <title>novel species isolated from a fishpond in China.</title>
        <authorList>
            <person name="Lu H."/>
            <person name="Cai Z."/>
        </authorList>
    </citation>
    <scope>NUCLEOTIDE SEQUENCE [LARGE SCALE GENOMIC DNA]</scope>
    <source>
        <strain evidence="3 4">Y57</strain>
    </source>
</reference>
<dbReference type="Proteomes" id="UP000663992">
    <property type="component" value="Unassembled WGS sequence"/>
</dbReference>
<dbReference type="RefSeq" id="WP_206592121.1">
    <property type="nucleotide sequence ID" value="NZ_JAFKCS010000001.1"/>
</dbReference>
<dbReference type="GO" id="GO:0016787">
    <property type="term" value="F:hydrolase activity"/>
    <property type="evidence" value="ECO:0007669"/>
    <property type="project" value="UniProtKB-KW"/>
</dbReference>
<dbReference type="PANTHER" id="PTHR37017:SF11">
    <property type="entry name" value="ESTERASE_LIPASE_THIOESTERASE DOMAIN-CONTAINING PROTEIN"/>
    <property type="match status" value="1"/>
</dbReference>
<keyword evidence="3" id="KW-0378">Hydrolase</keyword>
<comment type="caution">
    <text evidence="3">The sequence shown here is derived from an EMBL/GenBank/DDBJ whole genome shotgun (WGS) entry which is preliminary data.</text>
</comment>
<dbReference type="Gene3D" id="3.40.50.1820">
    <property type="entry name" value="alpha/beta hydrolase"/>
    <property type="match status" value="1"/>
</dbReference>
<dbReference type="InterPro" id="IPR000073">
    <property type="entry name" value="AB_hydrolase_1"/>
</dbReference>